<proteinExistence type="predicted"/>
<evidence type="ECO:0008006" key="3">
    <source>
        <dbReference type="Google" id="ProtNLM"/>
    </source>
</evidence>
<keyword evidence="1" id="KW-0472">Membrane</keyword>
<dbReference type="InterPro" id="IPR008972">
    <property type="entry name" value="Cupredoxin"/>
</dbReference>
<reference evidence="2" key="1">
    <citation type="submission" date="2018-05" db="EMBL/GenBank/DDBJ databases">
        <authorList>
            <person name="Lanie J.A."/>
            <person name="Ng W.-L."/>
            <person name="Kazmierczak K.M."/>
            <person name="Andrzejewski T.M."/>
            <person name="Davidsen T.M."/>
            <person name="Wayne K.J."/>
            <person name="Tettelin H."/>
            <person name="Glass J.I."/>
            <person name="Rusch D."/>
            <person name="Podicherti R."/>
            <person name="Tsui H.-C.T."/>
            <person name="Winkler M.E."/>
        </authorList>
    </citation>
    <scope>NUCLEOTIDE SEQUENCE</scope>
</reference>
<keyword evidence="1" id="KW-1133">Transmembrane helix</keyword>
<dbReference type="EMBL" id="UINC01025854">
    <property type="protein sequence ID" value="SVB02226.1"/>
    <property type="molecule type" value="Genomic_DNA"/>
</dbReference>
<dbReference type="Gene3D" id="2.60.40.420">
    <property type="entry name" value="Cupredoxins - blue copper proteins"/>
    <property type="match status" value="1"/>
</dbReference>
<keyword evidence="1" id="KW-0812">Transmembrane</keyword>
<accession>A0A382AL45</accession>
<dbReference type="AlphaFoldDB" id="A0A382AL45"/>
<organism evidence="2">
    <name type="scientific">marine metagenome</name>
    <dbReference type="NCBI Taxonomy" id="408172"/>
    <lineage>
        <taxon>unclassified sequences</taxon>
        <taxon>metagenomes</taxon>
        <taxon>ecological metagenomes</taxon>
    </lineage>
</organism>
<gene>
    <name evidence="2" type="ORF">METZ01_LOCUS155080</name>
</gene>
<name>A0A382AL45_9ZZZZ</name>
<dbReference type="SUPFAM" id="SSF49503">
    <property type="entry name" value="Cupredoxins"/>
    <property type="match status" value="1"/>
</dbReference>
<evidence type="ECO:0000256" key="1">
    <source>
        <dbReference type="SAM" id="Phobius"/>
    </source>
</evidence>
<protein>
    <recommendedName>
        <fullName evidence="3">EfeO-type cupredoxin-like domain-containing protein</fullName>
    </recommendedName>
</protein>
<sequence length="176" mass="19449">MDSLVHSMDQIGVWLLVIVLVAPIAIGLYTDDTSCGQGTVLEGHQCTPIGWQGEWTEIEMNFDYDKFSVNEGEHVRLVFSVPNEQDHYIPTTFDLDTFDISVNLPIDEEHTVEFFANKAGEFSYRSSGLCRVTISGGNTVIVDCSIFCGEIGNARIGTLVVNPTQISEVELEVNNV</sequence>
<evidence type="ECO:0000313" key="2">
    <source>
        <dbReference type="EMBL" id="SVB02226.1"/>
    </source>
</evidence>
<feature type="transmembrane region" description="Helical" evidence="1">
    <location>
        <begin position="12"/>
        <end position="30"/>
    </location>
</feature>